<proteinExistence type="predicted"/>
<evidence type="ECO:0000313" key="2">
    <source>
        <dbReference type="Proteomes" id="UP001500305"/>
    </source>
</evidence>
<dbReference type="RefSeq" id="WP_344641290.1">
    <property type="nucleotide sequence ID" value="NZ_BAAATR010000074.1"/>
</dbReference>
<dbReference type="EMBL" id="BAAATR010000074">
    <property type="protein sequence ID" value="GAA2280297.1"/>
    <property type="molecule type" value="Genomic_DNA"/>
</dbReference>
<protein>
    <recommendedName>
        <fullName evidence="3">SAM-dependent methyltransferase</fullName>
    </recommendedName>
</protein>
<evidence type="ECO:0000313" key="1">
    <source>
        <dbReference type="EMBL" id="GAA2280297.1"/>
    </source>
</evidence>
<gene>
    <name evidence="1" type="ORF">GCM10010430_77870</name>
</gene>
<reference evidence="2" key="1">
    <citation type="journal article" date="2019" name="Int. J. Syst. Evol. Microbiol.">
        <title>The Global Catalogue of Microorganisms (GCM) 10K type strain sequencing project: providing services to taxonomists for standard genome sequencing and annotation.</title>
        <authorList>
            <consortium name="The Broad Institute Genomics Platform"/>
            <consortium name="The Broad Institute Genome Sequencing Center for Infectious Disease"/>
            <person name="Wu L."/>
            <person name="Ma J."/>
        </authorList>
    </citation>
    <scope>NUCLEOTIDE SEQUENCE [LARGE SCALE GENOMIC DNA]</scope>
    <source>
        <strain evidence="2">JCM 7356</strain>
    </source>
</reference>
<sequence>MSYESYLLAVDRIGDLLDQAGLVVTARVEQEPGGRVSRPHACLLARKPETP</sequence>
<dbReference type="Proteomes" id="UP001500305">
    <property type="component" value="Unassembled WGS sequence"/>
</dbReference>
<keyword evidence="2" id="KW-1185">Reference proteome</keyword>
<accession>A0ABP5S1D6</accession>
<name>A0ABP5S1D6_9ACTN</name>
<organism evidence="1 2">
    <name type="scientific">Kitasatospora cystarginea</name>
    <dbReference type="NCBI Taxonomy" id="58350"/>
    <lineage>
        <taxon>Bacteria</taxon>
        <taxon>Bacillati</taxon>
        <taxon>Actinomycetota</taxon>
        <taxon>Actinomycetes</taxon>
        <taxon>Kitasatosporales</taxon>
        <taxon>Streptomycetaceae</taxon>
        <taxon>Kitasatospora</taxon>
    </lineage>
</organism>
<comment type="caution">
    <text evidence="1">The sequence shown here is derived from an EMBL/GenBank/DDBJ whole genome shotgun (WGS) entry which is preliminary data.</text>
</comment>
<evidence type="ECO:0008006" key="3">
    <source>
        <dbReference type="Google" id="ProtNLM"/>
    </source>
</evidence>